<feature type="region of interest" description="Disordered" evidence="1">
    <location>
        <begin position="234"/>
        <end position="253"/>
    </location>
</feature>
<protein>
    <submittedName>
        <fullName evidence="2">Uncharacterized protein</fullName>
    </submittedName>
</protein>
<name>A0AAI9Y3A8_9PEZI</name>
<evidence type="ECO:0000313" key="3">
    <source>
        <dbReference type="Proteomes" id="UP001239795"/>
    </source>
</evidence>
<dbReference type="EMBL" id="MLGG01000001">
    <property type="protein sequence ID" value="KAK1469242.1"/>
    <property type="molecule type" value="Genomic_DNA"/>
</dbReference>
<evidence type="ECO:0000313" key="2">
    <source>
        <dbReference type="EMBL" id="KAK1469242.1"/>
    </source>
</evidence>
<sequence>MTAIGTADWHWPRLQVFTATARCDLTELSIVNATPEAQGPDVKLVLHRRHLPCARSSITSVTLCCQKRRFAVTTVSRAVITRLYSTAKLDVAVARPWTISASLNRLSRRGDRKVIAEPSTFRRVSLEPPNVKTLVHVISANKRPGSIRLRSLTCKLPAPAARRGTAPTTGHCVAWNVAALYGELSALSNAPRVLRQRLQYQCTHAPVEPTAKRHPVEEVGTLLRRFSVQAPENAEHLDPGLNGANIGRQTGSRGRVCSRSPAFPCTRGSPCHATAMLPFSSGNRPSHRTLAAAPSRVGSCTSLH</sequence>
<proteinExistence type="predicted"/>
<dbReference type="Proteomes" id="UP001239795">
    <property type="component" value="Unassembled WGS sequence"/>
</dbReference>
<gene>
    <name evidence="2" type="ORF">CMEL01_01009</name>
</gene>
<accession>A0AAI9Y3A8</accession>
<comment type="caution">
    <text evidence="2">The sequence shown here is derived from an EMBL/GenBank/DDBJ whole genome shotgun (WGS) entry which is preliminary data.</text>
</comment>
<reference evidence="2 3" key="1">
    <citation type="submission" date="2016-10" db="EMBL/GenBank/DDBJ databases">
        <title>The genome sequence of Colletotrichum fioriniae PJ7.</title>
        <authorList>
            <person name="Baroncelli R."/>
        </authorList>
    </citation>
    <scope>NUCLEOTIDE SEQUENCE [LARGE SCALE GENOMIC DNA]</scope>
    <source>
        <strain evidence="2">Col 31</strain>
    </source>
</reference>
<organism evidence="2 3">
    <name type="scientific">Colletotrichum melonis</name>
    <dbReference type="NCBI Taxonomy" id="1209925"/>
    <lineage>
        <taxon>Eukaryota</taxon>
        <taxon>Fungi</taxon>
        <taxon>Dikarya</taxon>
        <taxon>Ascomycota</taxon>
        <taxon>Pezizomycotina</taxon>
        <taxon>Sordariomycetes</taxon>
        <taxon>Hypocreomycetidae</taxon>
        <taxon>Glomerellales</taxon>
        <taxon>Glomerellaceae</taxon>
        <taxon>Colletotrichum</taxon>
        <taxon>Colletotrichum acutatum species complex</taxon>
    </lineage>
</organism>
<dbReference type="AlphaFoldDB" id="A0AAI9Y3A8"/>
<keyword evidence="3" id="KW-1185">Reference proteome</keyword>
<evidence type="ECO:0000256" key="1">
    <source>
        <dbReference type="SAM" id="MobiDB-lite"/>
    </source>
</evidence>
<feature type="region of interest" description="Disordered" evidence="1">
    <location>
        <begin position="282"/>
        <end position="304"/>
    </location>
</feature>